<protein>
    <submittedName>
        <fullName evidence="2">Uncharacterized protein</fullName>
    </submittedName>
</protein>
<name>A0A8H7EIU2_9PLEO</name>
<evidence type="ECO:0000256" key="1">
    <source>
        <dbReference type="SAM" id="MobiDB-lite"/>
    </source>
</evidence>
<comment type="caution">
    <text evidence="2">The sequence shown here is derived from an EMBL/GenBank/DDBJ whole genome shotgun (WGS) entry which is preliminary data.</text>
</comment>
<sequence length="95" mass="10038">MLLGRRVMGCLLKSPLIGPGTSGSQPLCGAMPPNKTADAPSGAHRGRAIFMRRGPRQSALGKNCLPGYSKLNCPHAEREQHASINSATTSRRITA</sequence>
<dbReference type="RefSeq" id="XP_038790393.1">
    <property type="nucleotide sequence ID" value="XM_038927101.1"/>
</dbReference>
<organism evidence="2 3">
    <name type="scientific">Alternaria burnsii</name>
    <dbReference type="NCBI Taxonomy" id="1187904"/>
    <lineage>
        <taxon>Eukaryota</taxon>
        <taxon>Fungi</taxon>
        <taxon>Dikarya</taxon>
        <taxon>Ascomycota</taxon>
        <taxon>Pezizomycotina</taxon>
        <taxon>Dothideomycetes</taxon>
        <taxon>Pleosporomycetidae</taxon>
        <taxon>Pleosporales</taxon>
        <taxon>Pleosporineae</taxon>
        <taxon>Pleosporaceae</taxon>
        <taxon>Alternaria</taxon>
        <taxon>Alternaria sect. Alternaria</taxon>
    </lineage>
</organism>
<dbReference type="Proteomes" id="UP000596902">
    <property type="component" value="Unassembled WGS sequence"/>
</dbReference>
<dbReference type="GeneID" id="62200279"/>
<feature type="region of interest" description="Disordered" evidence="1">
    <location>
        <begin position="22"/>
        <end position="42"/>
    </location>
</feature>
<reference evidence="2" key="2">
    <citation type="submission" date="2020-08" db="EMBL/GenBank/DDBJ databases">
        <title>Draft Genome Sequence of Cumin Blight Pathogen Alternaria burnsii.</title>
        <authorList>
            <person name="Feng Z."/>
        </authorList>
    </citation>
    <scope>NUCLEOTIDE SEQUENCE</scope>
    <source>
        <strain evidence="2">CBS107.38</strain>
    </source>
</reference>
<dbReference type="EMBL" id="JAAABM010000002">
    <property type="protein sequence ID" value="KAF7680403.1"/>
    <property type="molecule type" value="Genomic_DNA"/>
</dbReference>
<dbReference type="AlphaFoldDB" id="A0A8H7EIU2"/>
<reference evidence="2" key="1">
    <citation type="submission" date="2020-01" db="EMBL/GenBank/DDBJ databases">
        <authorList>
            <person name="Feng Z.H.Z."/>
        </authorList>
    </citation>
    <scope>NUCLEOTIDE SEQUENCE</scope>
    <source>
        <strain evidence="2">CBS107.38</strain>
    </source>
</reference>
<accession>A0A8H7EIU2</accession>
<proteinExistence type="predicted"/>
<gene>
    <name evidence="2" type="ORF">GT037_002054</name>
</gene>
<keyword evidence="3" id="KW-1185">Reference proteome</keyword>
<evidence type="ECO:0000313" key="3">
    <source>
        <dbReference type="Proteomes" id="UP000596902"/>
    </source>
</evidence>
<evidence type="ECO:0000313" key="2">
    <source>
        <dbReference type="EMBL" id="KAF7680403.1"/>
    </source>
</evidence>